<reference evidence="2 3" key="1">
    <citation type="submission" date="2006-03" db="EMBL/GenBank/DDBJ databases">
        <title>Complete sequence of Methylobacillus flagellatus KT.</title>
        <authorList>
            <consortium name="US DOE Joint Genome Institute"/>
            <person name="Copeland A."/>
            <person name="Lucas S."/>
            <person name="Lapidus A."/>
            <person name="Barry K."/>
            <person name="Detter J.C."/>
            <person name="Glavina del Rio T."/>
            <person name="Hammon N."/>
            <person name="Israni S."/>
            <person name="Dalin E."/>
            <person name="Tice H."/>
            <person name="Pitluck S."/>
            <person name="Brettin T."/>
            <person name="Bruce D."/>
            <person name="Han C."/>
            <person name="Tapia R."/>
            <person name="Saunders E."/>
            <person name="Gilna P."/>
            <person name="Schmutz J."/>
            <person name="Larimer F."/>
            <person name="Land M."/>
            <person name="Kyrpides N."/>
            <person name="Anderson I."/>
            <person name="Richardson P."/>
        </authorList>
    </citation>
    <scope>NUCLEOTIDE SEQUENCE [LARGE SCALE GENOMIC DNA]</scope>
    <source>
        <strain evidence="3">KT / ATCC 51484 / DSM 6875</strain>
    </source>
</reference>
<dbReference type="EMBL" id="CP000284">
    <property type="protein sequence ID" value="ABE50248.1"/>
    <property type="molecule type" value="Genomic_DNA"/>
</dbReference>
<dbReference type="STRING" id="265072.Mfla_1981"/>
<dbReference type="AlphaFoldDB" id="Q1GZT9"/>
<dbReference type="OrthoDB" id="5296742at2"/>
<name>Q1GZT9_METFK</name>
<dbReference type="eggNOG" id="ENOG5031V06">
    <property type="taxonomic scope" value="Bacteria"/>
</dbReference>
<sequence length="340" mass="36816">MIKQSPDPSAAVAPLARVSPAQAVEEIASNVQDLNFRIAQLVKGQSYFGQVVSRLQPGVFQVNVQGNTFRMELGQQAAVGQQMLLRFMGNDPVPTFRLLSRQTGQLEAAKLQATMLPAMPATAPTGDSGVSAALSSGARILSQQLAQSPHGENSKTLTSLQVLTHAPQSPRVVAQDMQRALTTSGLFYESHLEKFTMGKMPLAHLLQEPQNQLPGAAESMINKQIAVLENQRIHWQGEVWPGQKMDWQVQMHEREVNPDEHGTNADLGEDRKVSSSIRLELPSLGTITANITLEGGRLRVRIAAADQAAIQRLQSSLPALATALTSRGQSLDALTVARDE</sequence>
<evidence type="ECO:0000313" key="2">
    <source>
        <dbReference type="EMBL" id="ABE50248.1"/>
    </source>
</evidence>
<dbReference type="KEGG" id="mfa:Mfla_1981"/>
<evidence type="ECO:0000259" key="1">
    <source>
        <dbReference type="Pfam" id="PF02120"/>
    </source>
</evidence>
<dbReference type="Pfam" id="PF02120">
    <property type="entry name" value="Flg_hook"/>
    <property type="match status" value="1"/>
</dbReference>
<dbReference type="RefSeq" id="WP_011480202.1">
    <property type="nucleotide sequence ID" value="NC_007947.1"/>
</dbReference>
<gene>
    <name evidence="2" type="ordered locus">Mfla_1981</name>
</gene>
<accession>Q1GZT9</accession>
<feature type="domain" description="Flagellar hook-length control protein-like C-terminal" evidence="1">
    <location>
        <begin position="274"/>
        <end position="338"/>
    </location>
</feature>
<protein>
    <recommendedName>
        <fullName evidence="1">Flagellar hook-length control protein-like C-terminal domain-containing protein</fullName>
    </recommendedName>
</protein>
<dbReference type="InterPro" id="IPR021136">
    <property type="entry name" value="Flagellar_hook_control-like_C"/>
</dbReference>
<proteinExistence type="predicted"/>
<keyword evidence="3" id="KW-1185">Reference proteome</keyword>
<dbReference type="Gene3D" id="3.30.750.140">
    <property type="match status" value="1"/>
</dbReference>
<dbReference type="HOGENOM" id="CLU_033226_0_0_4"/>
<dbReference type="InterPro" id="IPR038610">
    <property type="entry name" value="FliK-like_C_sf"/>
</dbReference>
<evidence type="ECO:0000313" key="3">
    <source>
        <dbReference type="Proteomes" id="UP000002440"/>
    </source>
</evidence>
<dbReference type="Proteomes" id="UP000002440">
    <property type="component" value="Chromosome"/>
</dbReference>
<organism evidence="2 3">
    <name type="scientific">Methylobacillus flagellatus (strain ATCC 51484 / DSM 6875 / VKM B-1610 / KT)</name>
    <dbReference type="NCBI Taxonomy" id="265072"/>
    <lineage>
        <taxon>Bacteria</taxon>
        <taxon>Pseudomonadati</taxon>
        <taxon>Pseudomonadota</taxon>
        <taxon>Betaproteobacteria</taxon>
        <taxon>Nitrosomonadales</taxon>
        <taxon>Methylophilaceae</taxon>
        <taxon>Methylobacillus</taxon>
    </lineage>
</organism>